<sequence length="103" mass="11393">MGWLDSLTTLNKRLATLFDRIEDQAKQVEGLSSDLKQVTIHVAQLQGAMANSANPEIMRQLADLQARVARLEAEAVRTRRSPDARLDGSDGAMYLPGNRDDMP</sequence>
<dbReference type="Proteomes" id="UP001055804">
    <property type="component" value="Unassembled WGS sequence"/>
</dbReference>
<reference evidence="2" key="1">
    <citation type="submission" date="2022-06" db="EMBL/GenBank/DDBJ databases">
        <title>Isolation and Genomics of Futiania mangrovii gen. nov., sp. nov., a Rare and Metabolically-versatile member in the Class Alphaproteobacteria.</title>
        <authorList>
            <person name="Liu L."/>
            <person name="Huang W.-C."/>
            <person name="Pan J."/>
            <person name="Li J."/>
            <person name="Huang Y."/>
            <person name="Du H."/>
            <person name="Liu Y."/>
            <person name="Li M."/>
        </authorList>
    </citation>
    <scope>NUCLEOTIDE SEQUENCE</scope>
    <source>
        <strain evidence="2">FT118</strain>
    </source>
</reference>
<dbReference type="EMBL" id="JAMZFT010000001">
    <property type="protein sequence ID" value="MCP1335839.1"/>
    <property type="molecule type" value="Genomic_DNA"/>
</dbReference>
<comment type="caution">
    <text evidence="2">The sequence shown here is derived from an EMBL/GenBank/DDBJ whole genome shotgun (WGS) entry which is preliminary data.</text>
</comment>
<feature type="compositionally biased region" description="Basic and acidic residues" evidence="1">
    <location>
        <begin position="76"/>
        <end position="88"/>
    </location>
</feature>
<organism evidence="2 3">
    <name type="scientific">Futiania mangrovi</name>
    <dbReference type="NCBI Taxonomy" id="2959716"/>
    <lineage>
        <taxon>Bacteria</taxon>
        <taxon>Pseudomonadati</taxon>
        <taxon>Pseudomonadota</taxon>
        <taxon>Alphaproteobacteria</taxon>
        <taxon>Futianiales</taxon>
        <taxon>Futianiaceae</taxon>
        <taxon>Futiania</taxon>
    </lineage>
</organism>
<name>A0A9J6PGX0_9PROT</name>
<proteinExistence type="predicted"/>
<evidence type="ECO:0000313" key="2">
    <source>
        <dbReference type="EMBL" id="MCP1335839.1"/>
    </source>
</evidence>
<protein>
    <submittedName>
        <fullName evidence="2">Uncharacterized protein</fullName>
    </submittedName>
</protein>
<accession>A0A9J6PGX0</accession>
<dbReference type="AlphaFoldDB" id="A0A9J6PGX0"/>
<evidence type="ECO:0000313" key="3">
    <source>
        <dbReference type="Proteomes" id="UP001055804"/>
    </source>
</evidence>
<gene>
    <name evidence="2" type="ORF">NJQ99_05400</name>
</gene>
<evidence type="ECO:0000256" key="1">
    <source>
        <dbReference type="SAM" id="MobiDB-lite"/>
    </source>
</evidence>
<keyword evidence="3" id="KW-1185">Reference proteome</keyword>
<feature type="region of interest" description="Disordered" evidence="1">
    <location>
        <begin position="76"/>
        <end position="103"/>
    </location>
</feature>
<dbReference type="RefSeq" id="WP_269331768.1">
    <property type="nucleotide sequence ID" value="NZ_JAMZFT010000001.1"/>
</dbReference>